<evidence type="ECO:0000313" key="2">
    <source>
        <dbReference type="EMBL" id="KAK8087738.1"/>
    </source>
</evidence>
<dbReference type="RefSeq" id="XP_066670632.1">
    <property type="nucleotide sequence ID" value="XM_066807014.1"/>
</dbReference>
<feature type="region of interest" description="Disordered" evidence="1">
    <location>
        <begin position="182"/>
        <end position="212"/>
    </location>
</feature>
<evidence type="ECO:0000313" key="3">
    <source>
        <dbReference type="Proteomes" id="UP001433268"/>
    </source>
</evidence>
<comment type="caution">
    <text evidence="2">The sequence shown here is derived from an EMBL/GenBank/DDBJ whole genome shotgun (WGS) entry which is preliminary data.</text>
</comment>
<dbReference type="GeneID" id="92040074"/>
<protein>
    <submittedName>
        <fullName evidence="2">Uncharacterized protein</fullName>
    </submittedName>
</protein>
<accession>A0ABR1WX68</accession>
<organism evidence="2 3">
    <name type="scientific">Apiospora hydei</name>
    <dbReference type="NCBI Taxonomy" id="1337664"/>
    <lineage>
        <taxon>Eukaryota</taxon>
        <taxon>Fungi</taxon>
        <taxon>Dikarya</taxon>
        <taxon>Ascomycota</taxon>
        <taxon>Pezizomycotina</taxon>
        <taxon>Sordariomycetes</taxon>
        <taxon>Xylariomycetidae</taxon>
        <taxon>Amphisphaeriales</taxon>
        <taxon>Apiosporaceae</taxon>
        <taxon>Apiospora</taxon>
    </lineage>
</organism>
<feature type="compositionally biased region" description="Basic and acidic residues" evidence="1">
    <location>
        <begin position="187"/>
        <end position="207"/>
    </location>
</feature>
<evidence type="ECO:0000256" key="1">
    <source>
        <dbReference type="SAM" id="MobiDB-lite"/>
    </source>
</evidence>
<gene>
    <name evidence="2" type="ORF">PG997_002699</name>
</gene>
<proteinExistence type="predicted"/>
<reference evidence="2 3" key="1">
    <citation type="submission" date="2023-01" db="EMBL/GenBank/DDBJ databases">
        <title>Analysis of 21 Apiospora genomes using comparative genomics revels a genus with tremendous synthesis potential of carbohydrate active enzymes and secondary metabolites.</title>
        <authorList>
            <person name="Sorensen T."/>
        </authorList>
    </citation>
    <scope>NUCLEOTIDE SEQUENCE [LARGE SCALE GENOMIC DNA]</scope>
    <source>
        <strain evidence="2 3">CBS 114990</strain>
    </source>
</reference>
<dbReference type="EMBL" id="JAQQWN010000004">
    <property type="protein sequence ID" value="KAK8087738.1"/>
    <property type="molecule type" value="Genomic_DNA"/>
</dbReference>
<feature type="region of interest" description="Disordered" evidence="1">
    <location>
        <begin position="286"/>
        <end position="370"/>
    </location>
</feature>
<keyword evidence="3" id="KW-1185">Reference proteome</keyword>
<dbReference type="Proteomes" id="UP001433268">
    <property type="component" value="Unassembled WGS sequence"/>
</dbReference>
<sequence>MSDRYSVQETGEFRIVEWTMAGLRLRHFIPRNETRIPYTKPNDKTLEVSFLPRSTKHTFEITDGSGTRTTQEIPRYYFTHKPDRETFQRRVRNRQFLEMVQALVVHSREEKYIAKDVHLKIWRTDATDDSPILSFAHHEKGHGSHHVEYKIRWFKRSPELKGRPGSSCGCIRQKAISNTAPTWMNSRRGDRHSARESCEETRADPDRLQSAAGRHRCYTNRKARSLPPTSSAWGTWRLNSRRPCVSKPSRAPIRNDDHGLDTDWHGDAVRGKFIKACYDVHQPGSILARRSPDGQTSPQPPVAATQLDLSTQDRGPTSPTTRRGSQSEQYRAFSRYHFPGTPALQHQEGQAWPFPKDASLGSRQVHDEPP</sequence>
<feature type="compositionally biased region" description="Polar residues" evidence="1">
    <location>
        <begin position="307"/>
        <end position="329"/>
    </location>
</feature>
<name>A0ABR1WX68_9PEZI</name>